<name>A0A0F4PZS2_9GAMM</name>
<evidence type="ECO:0000313" key="3">
    <source>
        <dbReference type="Proteomes" id="UP000033664"/>
    </source>
</evidence>
<keyword evidence="1" id="KW-0812">Transmembrane</keyword>
<gene>
    <name evidence="2" type="ORF">TW72_09250</name>
</gene>
<dbReference type="PATRIC" id="fig|151081.8.peg.1147"/>
<dbReference type="PANTHER" id="PTHR34219:SF9">
    <property type="entry name" value="IRON-REGULATED INNER MEMBRANE PROTEIN"/>
    <property type="match status" value="1"/>
</dbReference>
<organism evidence="2 3">
    <name type="scientific">Pseudoalteromonas ruthenica</name>
    <dbReference type="NCBI Taxonomy" id="151081"/>
    <lineage>
        <taxon>Bacteria</taxon>
        <taxon>Pseudomonadati</taxon>
        <taxon>Pseudomonadota</taxon>
        <taxon>Gammaproteobacteria</taxon>
        <taxon>Alteromonadales</taxon>
        <taxon>Pseudoalteromonadaceae</taxon>
        <taxon>Pseudoalteromonas</taxon>
    </lineage>
</organism>
<accession>A0A0F4PZS2</accession>
<keyword evidence="1" id="KW-1133">Transmembrane helix</keyword>
<dbReference type="EMBL" id="JXXZ01000007">
    <property type="protein sequence ID" value="KJY99806.1"/>
    <property type="molecule type" value="Genomic_DNA"/>
</dbReference>
<comment type="caution">
    <text evidence="2">The sequence shown here is derived from an EMBL/GenBank/DDBJ whole genome shotgun (WGS) entry which is preliminary data.</text>
</comment>
<evidence type="ECO:0000256" key="1">
    <source>
        <dbReference type="SAM" id="Phobius"/>
    </source>
</evidence>
<feature type="transmembrane region" description="Helical" evidence="1">
    <location>
        <begin position="392"/>
        <end position="414"/>
    </location>
</feature>
<dbReference type="Pfam" id="PF03929">
    <property type="entry name" value="PepSY_TM"/>
    <property type="match status" value="1"/>
</dbReference>
<sequence>MKVRSDILRTYQGVHTWTGIIAGLVLFIGFYAGSLTMFKHEIQRWAAPVTAPKVTSSDYDYQKLVDTVISVRGEQLAKGFNLDLHTQDAPLSWYIKGSARGIELDKQLNYAHLNADGTLNVSAQTENELGDLIDYLHRTAGFIGEIGHDQSGVYILGIASVLYFLALVSGVIILLPTLVKTFFALRKEKGPSRFWLDSHNLVGIASLPFHLVIAFTVVVFAFHDFIYGGLAQFYDDRPLFQRPTPAAQSFHIENLPSIDEQVLAAKSYAPGYEPIHIRYSNLNSASPSAVFMMSNNNAVVRGPDTDYLFMNPYTLEVVNSSYPQGEDAVWGNMVASIFSLHFGTYGGEWGRWGYFIMGLLGAFLFYSGNLLWIDKRFKKDPNKRSTLFMAKLTIGVCLGSMIAVAFTLVAAKWLSTFVANANYATLYSYYTAFFAFVMYSFLKPVQKATTVGLYLLASLCALMVLSTLVKLALNDGNTLFYSSYMVDIVAAMFAVIFFKMSKHQQQKQATQSIMPAFEQASQT</sequence>
<feature type="transmembrane region" description="Helical" evidence="1">
    <location>
        <begin position="426"/>
        <end position="442"/>
    </location>
</feature>
<dbReference type="Proteomes" id="UP000033664">
    <property type="component" value="Unassembled WGS sequence"/>
</dbReference>
<feature type="transmembrane region" description="Helical" evidence="1">
    <location>
        <begin position="454"/>
        <end position="473"/>
    </location>
</feature>
<reference evidence="2" key="1">
    <citation type="journal article" date="2015" name="BMC Genomics">
        <title>Genome mining reveals unlocked bioactive potential of marine Gram-negative bacteria.</title>
        <authorList>
            <person name="Machado H."/>
            <person name="Sonnenschein E.C."/>
            <person name="Melchiorsen J."/>
            <person name="Gram L."/>
        </authorList>
    </citation>
    <scope>NUCLEOTIDE SEQUENCE [LARGE SCALE GENOMIC DNA]</scope>
    <source>
        <strain evidence="2">S3137</strain>
    </source>
</reference>
<dbReference type="eggNOG" id="COG3182">
    <property type="taxonomic scope" value="Bacteria"/>
</dbReference>
<feature type="transmembrane region" description="Helical" evidence="1">
    <location>
        <begin position="20"/>
        <end position="38"/>
    </location>
</feature>
<dbReference type="InterPro" id="IPR005625">
    <property type="entry name" value="PepSY-ass_TM"/>
</dbReference>
<dbReference type="RefSeq" id="WP_045978826.1">
    <property type="nucleotide sequence ID" value="NZ_JXXY01000004.1"/>
</dbReference>
<dbReference type="OrthoDB" id="9776609at2"/>
<feature type="transmembrane region" description="Helical" evidence="1">
    <location>
        <begin position="352"/>
        <end position="372"/>
    </location>
</feature>
<keyword evidence="1" id="KW-0472">Membrane</keyword>
<proteinExistence type="predicted"/>
<feature type="transmembrane region" description="Helical" evidence="1">
    <location>
        <begin position="153"/>
        <end position="179"/>
    </location>
</feature>
<dbReference type="GeneID" id="58228676"/>
<feature type="transmembrane region" description="Helical" evidence="1">
    <location>
        <begin position="479"/>
        <end position="498"/>
    </location>
</feature>
<evidence type="ECO:0000313" key="2">
    <source>
        <dbReference type="EMBL" id="KJY99806.1"/>
    </source>
</evidence>
<dbReference type="AlphaFoldDB" id="A0A0F4PZS2"/>
<feature type="transmembrane region" description="Helical" evidence="1">
    <location>
        <begin position="199"/>
        <end position="222"/>
    </location>
</feature>
<protein>
    <submittedName>
        <fullName evidence="2">PepSY-associated TM helix domain-containing protein</fullName>
    </submittedName>
</protein>
<keyword evidence="3" id="KW-1185">Reference proteome</keyword>
<dbReference type="PANTHER" id="PTHR34219">
    <property type="entry name" value="IRON-REGULATED INNER MEMBRANE PROTEIN-RELATED"/>
    <property type="match status" value="1"/>
</dbReference>